<dbReference type="EMBL" id="CP037899">
    <property type="protein sequence ID" value="QDQ43282.1"/>
    <property type="molecule type" value="Genomic_DNA"/>
</dbReference>
<reference evidence="5" key="3">
    <citation type="submission" date="2019-03" db="EMBL/GenBank/DDBJ databases">
        <title>Complete genome of Methylacidiphilum kamchatkense Kam1.</title>
        <authorList>
            <person name="Kruse T."/>
            <person name="Murarilal Ratnadevi C."/>
            <person name="Erikstad H.-A."/>
            <person name="Birkeland N.-K."/>
        </authorList>
    </citation>
    <scope>NUCLEOTIDE SEQUENCE [LARGE SCALE GENOMIC DNA]</scope>
    <source>
        <strain evidence="5">kam1</strain>
    </source>
</reference>
<name>A0A0C1RU00_9BACT</name>
<reference evidence="2 4" key="1">
    <citation type="submission" date="2014-08" db="EMBL/GenBank/DDBJ databases">
        <title>Methylacidiphilum kamchatkense strain Kam1 draft genome sequence.</title>
        <authorList>
            <person name="Birkeland N.-K."/>
            <person name="Erikstad H.A."/>
        </authorList>
    </citation>
    <scope>NUCLEOTIDE SEQUENCE [LARGE SCALE GENOMIC DNA]</scope>
    <source>
        <strain evidence="2 4">Kam1</strain>
    </source>
</reference>
<dbReference type="GO" id="GO:0008168">
    <property type="term" value="F:methyltransferase activity"/>
    <property type="evidence" value="ECO:0007669"/>
    <property type="project" value="UniProtKB-KW"/>
</dbReference>
<protein>
    <submittedName>
        <fullName evidence="3">FkbM family methyltransferase</fullName>
    </submittedName>
    <submittedName>
        <fullName evidence="2">SAM-dependent methyltransferase</fullName>
    </submittedName>
</protein>
<dbReference type="PANTHER" id="PTHR34203:SF15">
    <property type="entry name" value="SLL1173 PROTEIN"/>
    <property type="match status" value="1"/>
</dbReference>
<dbReference type="SUPFAM" id="SSF53335">
    <property type="entry name" value="S-adenosyl-L-methionine-dependent methyltransferases"/>
    <property type="match status" value="1"/>
</dbReference>
<evidence type="ECO:0000313" key="2">
    <source>
        <dbReference type="EMBL" id="KIE58466.1"/>
    </source>
</evidence>
<reference evidence="3" key="2">
    <citation type="journal article" date="2019" name="BMC Genomics">
        <title>Complete genome sequence analysis of the thermoacidophilic verrucomicrobial methanotroph 'Candidatus Methylacidiphilum kamchatkense' strain Kam1 and comparison with its closest relatives.</title>
        <authorList>
            <person name="Kruse T."/>
            <person name="Ratnadevi C.M."/>
            <person name="Erikstad H.A."/>
            <person name="Birkeland N.K."/>
        </authorList>
    </citation>
    <scope>NUCLEOTIDE SEQUENCE</scope>
    <source>
        <strain evidence="3">Kam1</strain>
    </source>
</reference>
<dbReference type="KEGG" id="mkc:kam1_2074"/>
<keyword evidence="3" id="KW-0489">Methyltransferase</keyword>
<dbReference type="STRING" id="1202785.A946_06120"/>
<dbReference type="InterPro" id="IPR052514">
    <property type="entry name" value="SAM-dependent_MTase"/>
</dbReference>
<feature type="domain" description="Methyltransferase FkbM" evidence="1">
    <location>
        <begin position="106"/>
        <end position="263"/>
    </location>
</feature>
<dbReference type="Proteomes" id="UP000031594">
    <property type="component" value="Unassembled WGS sequence"/>
</dbReference>
<dbReference type="InterPro" id="IPR006342">
    <property type="entry name" value="FkbM_mtfrase"/>
</dbReference>
<dbReference type="Proteomes" id="UP000315925">
    <property type="component" value="Chromosome"/>
</dbReference>
<keyword evidence="3" id="KW-0808">Transferase</keyword>
<dbReference type="AlphaFoldDB" id="A0A0C1RU00"/>
<evidence type="ECO:0000313" key="3">
    <source>
        <dbReference type="EMBL" id="QDQ43282.1"/>
    </source>
</evidence>
<keyword evidence="4" id="KW-1185">Reference proteome</keyword>
<organism evidence="3 5">
    <name type="scientific">Methylacidiphilum kamchatkense Kam1</name>
    <dbReference type="NCBI Taxonomy" id="1202785"/>
    <lineage>
        <taxon>Bacteria</taxon>
        <taxon>Pseudomonadati</taxon>
        <taxon>Verrucomicrobiota</taxon>
        <taxon>Methylacidiphilae</taxon>
        <taxon>Methylacidiphilales</taxon>
        <taxon>Methylacidiphilaceae</taxon>
        <taxon>Methylacidiphilum (ex Ratnadevi et al. 2023)</taxon>
    </lineage>
</organism>
<dbReference type="EMBL" id="JQNX01000004">
    <property type="protein sequence ID" value="KIE58466.1"/>
    <property type="molecule type" value="Genomic_DNA"/>
</dbReference>
<dbReference type="GO" id="GO:0032259">
    <property type="term" value="P:methylation"/>
    <property type="evidence" value="ECO:0007669"/>
    <property type="project" value="UniProtKB-KW"/>
</dbReference>
<evidence type="ECO:0000313" key="5">
    <source>
        <dbReference type="Proteomes" id="UP000315925"/>
    </source>
</evidence>
<dbReference type="Pfam" id="PF05050">
    <property type="entry name" value="Methyltransf_21"/>
    <property type="match status" value="1"/>
</dbReference>
<gene>
    <name evidence="2" type="ORF">A946_06120</name>
    <name evidence="3" type="ORF">kam1_2074</name>
</gene>
<dbReference type="OrthoDB" id="5679686at2"/>
<proteinExistence type="predicted"/>
<sequence length="309" mass="36377">MGFGMDGYSYWYYWKRKLALYKKDLSSYTRESSCFLRSKICQIILWTFYKKIFKGEWSLYLDNGSKFIYRSEQGFIPLSFSFSGITDYREMKFLSRFLREGDYVFDCGANQGLYSIYMAKLVGEKGKVVAIEPCEKFIQSLNKNKNENKFYCIEVHPVAVANKEGKTFFLENGPYSRLDPKNTKPYRKAVEVRCLEDLLDDRIHYVFGKIDVEGAELFVLQGLKKMLKNANPPAIQIEITNLTKDYGYSAHDLKEFLLAFGYHIYLYTPWSNTLICKKEPWKHCLNSLAIHQREIEFVQNRLKDKKHSE</sequence>
<dbReference type="Gene3D" id="3.40.50.150">
    <property type="entry name" value="Vaccinia Virus protein VP39"/>
    <property type="match status" value="1"/>
</dbReference>
<dbReference type="PANTHER" id="PTHR34203">
    <property type="entry name" value="METHYLTRANSFERASE, FKBM FAMILY PROTEIN"/>
    <property type="match status" value="1"/>
</dbReference>
<evidence type="ECO:0000313" key="4">
    <source>
        <dbReference type="Proteomes" id="UP000031594"/>
    </source>
</evidence>
<accession>A0A0C1RU00</accession>
<dbReference type="InterPro" id="IPR029063">
    <property type="entry name" value="SAM-dependent_MTases_sf"/>
</dbReference>
<evidence type="ECO:0000259" key="1">
    <source>
        <dbReference type="Pfam" id="PF05050"/>
    </source>
</evidence>
<dbReference type="NCBIfam" id="TIGR01444">
    <property type="entry name" value="fkbM_fam"/>
    <property type="match status" value="1"/>
</dbReference>